<dbReference type="Proteomes" id="UP000523139">
    <property type="component" value="Unassembled WGS sequence"/>
</dbReference>
<keyword evidence="2" id="KW-0813">Transport</keyword>
<dbReference type="Gene3D" id="3.40.50.300">
    <property type="entry name" value="P-loop containing nucleotide triphosphate hydrolases"/>
    <property type="match status" value="2"/>
</dbReference>
<dbReference type="PROSITE" id="PS00211">
    <property type="entry name" value="ABC_TRANSPORTER_1"/>
    <property type="match status" value="2"/>
</dbReference>
<dbReference type="Pfam" id="PF00005">
    <property type="entry name" value="ABC_tran"/>
    <property type="match status" value="2"/>
</dbReference>
<feature type="region of interest" description="Disordered" evidence="5">
    <location>
        <begin position="267"/>
        <end position="286"/>
    </location>
</feature>
<dbReference type="InterPro" id="IPR003439">
    <property type="entry name" value="ABC_transporter-like_ATP-bd"/>
</dbReference>
<dbReference type="InterPro" id="IPR003593">
    <property type="entry name" value="AAA+_ATPase"/>
</dbReference>
<keyword evidence="3" id="KW-0547">Nucleotide-binding</keyword>
<accession>A0A7X8TKX4</accession>
<dbReference type="GO" id="GO:0016887">
    <property type="term" value="F:ATP hydrolysis activity"/>
    <property type="evidence" value="ECO:0007669"/>
    <property type="project" value="InterPro"/>
</dbReference>
<dbReference type="SMART" id="SM00382">
    <property type="entry name" value="AAA"/>
    <property type="match status" value="2"/>
</dbReference>
<dbReference type="InterPro" id="IPR027417">
    <property type="entry name" value="P-loop_NTPase"/>
</dbReference>
<dbReference type="PROSITE" id="PS50893">
    <property type="entry name" value="ABC_TRANSPORTER_2"/>
    <property type="match status" value="2"/>
</dbReference>
<evidence type="ECO:0000256" key="5">
    <source>
        <dbReference type="SAM" id="MobiDB-lite"/>
    </source>
</evidence>
<keyword evidence="4 7" id="KW-0067">ATP-binding</keyword>
<evidence type="ECO:0000313" key="7">
    <source>
        <dbReference type="EMBL" id="NLS10489.1"/>
    </source>
</evidence>
<comment type="caution">
    <text evidence="7">The sequence shown here is derived from an EMBL/GenBank/DDBJ whole genome shotgun (WGS) entry which is preliminary data.</text>
</comment>
<dbReference type="RefSeq" id="WP_168887971.1">
    <property type="nucleotide sequence ID" value="NZ_JABAHY010000010.1"/>
</dbReference>
<organism evidence="7 8">
    <name type="scientific">Nesterenkonia sedimenti</name>
    <dbReference type="NCBI Taxonomy" id="1463632"/>
    <lineage>
        <taxon>Bacteria</taxon>
        <taxon>Bacillati</taxon>
        <taxon>Actinomycetota</taxon>
        <taxon>Actinomycetes</taxon>
        <taxon>Micrococcales</taxon>
        <taxon>Micrococcaceae</taxon>
        <taxon>Nesterenkonia</taxon>
    </lineage>
</organism>
<protein>
    <submittedName>
        <fullName evidence="7">ABC transporter ATP-binding protein</fullName>
    </submittedName>
</protein>
<name>A0A7X8TKX4_9MICC</name>
<evidence type="ECO:0000259" key="6">
    <source>
        <dbReference type="PROSITE" id="PS50893"/>
    </source>
</evidence>
<reference evidence="7 8" key="1">
    <citation type="submission" date="2020-04" db="EMBL/GenBank/DDBJ databases">
        <title>Nesterenkonia sp. nov., isolated from marine sediment.</title>
        <authorList>
            <person name="Zhang G."/>
        </authorList>
    </citation>
    <scope>NUCLEOTIDE SEQUENCE [LARGE SCALE GENOMIC DNA]</scope>
    <source>
        <strain evidence="7 8">MY13</strain>
    </source>
</reference>
<dbReference type="CDD" id="cd03257">
    <property type="entry name" value="ABC_NikE_OppD_transporters"/>
    <property type="match status" value="2"/>
</dbReference>
<keyword evidence="8" id="KW-1185">Reference proteome</keyword>
<dbReference type="InterPro" id="IPR017871">
    <property type="entry name" value="ABC_transporter-like_CS"/>
</dbReference>
<dbReference type="EMBL" id="JABAHY010000010">
    <property type="protein sequence ID" value="NLS10489.1"/>
    <property type="molecule type" value="Genomic_DNA"/>
</dbReference>
<evidence type="ECO:0000313" key="8">
    <source>
        <dbReference type="Proteomes" id="UP000523139"/>
    </source>
</evidence>
<dbReference type="GO" id="GO:0055085">
    <property type="term" value="P:transmembrane transport"/>
    <property type="evidence" value="ECO:0007669"/>
    <property type="project" value="UniProtKB-ARBA"/>
</dbReference>
<dbReference type="NCBIfam" id="NF008453">
    <property type="entry name" value="PRK11308.1"/>
    <property type="match status" value="2"/>
</dbReference>
<feature type="domain" description="ABC transporter" evidence="6">
    <location>
        <begin position="291"/>
        <end position="540"/>
    </location>
</feature>
<evidence type="ECO:0000256" key="4">
    <source>
        <dbReference type="ARBA" id="ARBA00022840"/>
    </source>
</evidence>
<dbReference type="Pfam" id="PF08352">
    <property type="entry name" value="oligo_HPY"/>
    <property type="match status" value="2"/>
</dbReference>
<dbReference type="SUPFAM" id="SSF52540">
    <property type="entry name" value="P-loop containing nucleoside triphosphate hydrolases"/>
    <property type="match status" value="2"/>
</dbReference>
<proteinExistence type="inferred from homology"/>
<dbReference type="AlphaFoldDB" id="A0A7X8TKX4"/>
<evidence type="ECO:0000256" key="1">
    <source>
        <dbReference type="ARBA" id="ARBA00005417"/>
    </source>
</evidence>
<comment type="similarity">
    <text evidence="1">Belongs to the ABC transporter superfamily.</text>
</comment>
<evidence type="ECO:0000256" key="2">
    <source>
        <dbReference type="ARBA" id="ARBA00022448"/>
    </source>
</evidence>
<dbReference type="NCBIfam" id="NF007739">
    <property type="entry name" value="PRK10419.1"/>
    <property type="match status" value="2"/>
</dbReference>
<dbReference type="PANTHER" id="PTHR43776">
    <property type="entry name" value="TRANSPORT ATP-BINDING PROTEIN"/>
    <property type="match status" value="1"/>
</dbReference>
<dbReference type="GO" id="GO:0015833">
    <property type="term" value="P:peptide transport"/>
    <property type="evidence" value="ECO:0007669"/>
    <property type="project" value="InterPro"/>
</dbReference>
<feature type="domain" description="ABC transporter" evidence="6">
    <location>
        <begin position="16"/>
        <end position="260"/>
    </location>
</feature>
<evidence type="ECO:0000256" key="3">
    <source>
        <dbReference type="ARBA" id="ARBA00022741"/>
    </source>
</evidence>
<dbReference type="InterPro" id="IPR050319">
    <property type="entry name" value="ABC_transp_ATP-bind"/>
</dbReference>
<dbReference type="PANTHER" id="PTHR43776:SF7">
    <property type="entry name" value="D,D-DIPEPTIDE TRANSPORT ATP-BINDING PROTEIN DDPF-RELATED"/>
    <property type="match status" value="1"/>
</dbReference>
<sequence length="549" mass="57589">MSTQPTEQTETPVVEVEGLSISYSAGTRMVPVTREVSFTLAAGETVALVGESGSGKTTVATSLLGALRPGSQIVNGAVRIEGEDVFALDAEKLRALRGGRVALVAQNAGHALTPSMRVGTQIAEALAAHGLDSSAEKVQQLGRRVHLDDPELLRRYPHELSGGQQQRVAIAMAIAAEPKVLVLDEPTTALDVITQRAILDLIAELRAELGVAVVLVSHDLGVVAEIADTSLVMQDGDVVETGPTAEVLSAPAHEYTRKLVAAAPKLKTGGAASTSTEPGSVEPLPATEPVLSCQGLSIRYKRSAPLAVDGFAAEIGEGQTLAVVGQSGSGKSTVAAALAGLLPAERGTISFSTTAGEGEGADLLKPAGKRSLETRRAVQLVFQNADLALNPRRTVGDAIARPLKYFSVAKSRSEIQDRVGALLEEVGLDPSYARRLPAQLSGGQRQRIGIARALAAEPRLLIADEITTALDVSVQAEVLDLLADLQKRRGLSCLFISHDLAVVQRVADHVVVMKDGVVVEQGPVETILTYPQQPYTRQLLEATVHIDAA</sequence>
<dbReference type="InterPro" id="IPR013563">
    <property type="entry name" value="Oligopep_ABC_C"/>
</dbReference>
<dbReference type="GO" id="GO:0005524">
    <property type="term" value="F:ATP binding"/>
    <property type="evidence" value="ECO:0007669"/>
    <property type="project" value="UniProtKB-KW"/>
</dbReference>
<gene>
    <name evidence="7" type="ORF">HGQ17_10905</name>
</gene>